<reference evidence="5 6" key="1">
    <citation type="submission" date="2022-10" db="EMBL/GenBank/DDBJ databases">
        <title>High-quality genome sequences of two octocoral-associated bacteria, Endozoicomonas euniceicola EF212 and Endozoicomonas gorgoniicola PS125.</title>
        <authorList>
            <person name="Chiou Y.-J."/>
            <person name="Chen Y.-H."/>
        </authorList>
    </citation>
    <scope>NUCLEOTIDE SEQUENCE [LARGE SCALE GENOMIC DNA]</scope>
    <source>
        <strain evidence="5 6">PS125</strain>
    </source>
</reference>
<dbReference type="InterPro" id="IPR051487">
    <property type="entry name" value="Ser/Thr_Proteases_Immune/Dev"/>
</dbReference>
<feature type="signal peptide" evidence="3">
    <location>
        <begin position="1"/>
        <end position="21"/>
    </location>
</feature>
<evidence type="ECO:0000259" key="4">
    <source>
        <dbReference type="PROSITE" id="PS50240"/>
    </source>
</evidence>
<organism evidence="5 6">
    <name type="scientific">Endozoicomonas gorgoniicola</name>
    <dbReference type="NCBI Taxonomy" id="1234144"/>
    <lineage>
        <taxon>Bacteria</taxon>
        <taxon>Pseudomonadati</taxon>
        <taxon>Pseudomonadota</taxon>
        <taxon>Gammaproteobacteria</taxon>
        <taxon>Oceanospirillales</taxon>
        <taxon>Endozoicomonadaceae</taxon>
        <taxon>Endozoicomonas</taxon>
    </lineage>
</organism>
<evidence type="ECO:0000256" key="1">
    <source>
        <dbReference type="ARBA" id="ARBA00023157"/>
    </source>
</evidence>
<keyword evidence="3" id="KW-0732">Signal</keyword>
<keyword evidence="2" id="KW-0378">Hydrolase</keyword>
<dbReference type="SMART" id="SM00020">
    <property type="entry name" value="Tryp_SPc"/>
    <property type="match status" value="1"/>
</dbReference>
<dbReference type="GO" id="GO:0008233">
    <property type="term" value="F:peptidase activity"/>
    <property type="evidence" value="ECO:0007669"/>
    <property type="project" value="UniProtKB-KW"/>
</dbReference>
<accession>A0ABT3MVG2</accession>
<keyword evidence="2" id="KW-0720">Serine protease</keyword>
<dbReference type="InterPro" id="IPR009003">
    <property type="entry name" value="Peptidase_S1_PA"/>
</dbReference>
<dbReference type="SUPFAM" id="SSF50494">
    <property type="entry name" value="Trypsin-like serine proteases"/>
    <property type="match status" value="1"/>
</dbReference>
<gene>
    <name evidence="5" type="ORF">NX722_12140</name>
</gene>
<dbReference type="Gene3D" id="2.40.10.10">
    <property type="entry name" value="Trypsin-like serine proteases"/>
    <property type="match status" value="1"/>
</dbReference>
<dbReference type="InterPro" id="IPR033116">
    <property type="entry name" value="TRYPSIN_SER"/>
</dbReference>
<proteinExistence type="predicted"/>
<evidence type="ECO:0000313" key="5">
    <source>
        <dbReference type="EMBL" id="MCW7553368.1"/>
    </source>
</evidence>
<keyword evidence="1" id="KW-1015">Disulfide bond</keyword>
<dbReference type="GO" id="GO:0006508">
    <property type="term" value="P:proteolysis"/>
    <property type="evidence" value="ECO:0007669"/>
    <property type="project" value="UniProtKB-KW"/>
</dbReference>
<feature type="domain" description="Peptidase S1" evidence="4">
    <location>
        <begin position="69"/>
        <end position="383"/>
    </location>
</feature>
<dbReference type="Pfam" id="PF00089">
    <property type="entry name" value="Trypsin"/>
    <property type="match status" value="1"/>
</dbReference>
<dbReference type="CDD" id="cd00190">
    <property type="entry name" value="Tryp_SPc"/>
    <property type="match status" value="1"/>
</dbReference>
<dbReference type="PROSITE" id="PS00134">
    <property type="entry name" value="TRYPSIN_HIS"/>
    <property type="match status" value="1"/>
</dbReference>
<keyword evidence="2 5" id="KW-0645">Protease</keyword>
<comment type="caution">
    <text evidence="5">The sequence shown here is derived from an EMBL/GenBank/DDBJ whole genome shotgun (WGS) entry which is preliminary data.</text>
</comment>
<evidence type="ECO:0000313" key="6">
    <source>
        <dbReference type="Proteomes" id="UP001209854"/>
    </source>
</evidence>
<name>A0ABT3MVG2_9GAMM</name>
<feature type="chain" id="PRO_5045092532" evidence="3">
    <location>
        <begin position="22"/>
        <end position="395"/>
    </location>
</feature>
<dbReference type="InterPro" id="IPR001314">
    <property type="entry name" value="Peptidase_S1A"/>
</dbReference>
<dbReference type="InterPro" id="IPR043504">
    <property type="entry name" value="Peptidase_S1_PA_chymotrypsin"/>
</dbReference>
<dbReference type="Proteomes" id="UP001209854">
    <property type="component" value="Unassembled WGS sequence"/>
</dbReference>
<dbReference type="PRINTS" id="PR00722">
    <property type="entry name" value="CHYMOTRYPSIN"/>
</dbReference>
<dbReference type="PROSITE" id="PS50240">
    <property type="entry name" value="TRYPSIN_DOM"/>
    <property type="match status" value="1"/>
</dbReference>
<protein>
    <submittedName>
        <fullName evidence="5">Serine protease</fullName>
    </submittedName>
</protein>
<dbReference type="PROSITE" id="PS00135">
    <property type="entry name" value="TRYPSIN_SER"/>
    <property type="match status" value="1"/>
</dbReference>
<dbReference type="RefSeq" id="WP_262568202.1">
    <property type="nucleotide sequence ID" value="NZ_JAPFCC010000001.1"/>
</dbReference>
<dbReference type="EMBL" id="JAPFCC010000001">
    <property type="protein sequence ID" value="MCW7553368.1"/>
    <property type="molecule type" value="Genomic_DNA"/>
</dbReference>
<dbReference type="PANTHER" id="PTHR24256">
    <property type="entry name" value="TRYPTASE-RELATED"/>
    <property type="match status" value="1"/>
</dbReference>
<evidence type="ECO:0000256" key="3">
    <source>
        <dbReference type="SAM" id="SignalP"/>
    </source>
</evidence>
<keyword evidence="6" id="KW-1185">Reference proteome</keyword>
<dbReference type="InterPro" id="IPR018114">
    <property type="entry name" value="TRYPSIN_HIS"/>
</dbReference>
<evidence type="ECO:0000256" key="2">
    <source>
        <dbReference type="RuleBase" id="RU363034"/>
    </source>
</evidence>
<dbReference type="InterPro" id="IPR001254">
    <property type="entry name" value="Trypsin_dom"/>
</dbReference>
<sequence length="395" mass="44238">MSSKKLSILSSLQCAQPMLFAGLLFISTSGTGAPVSIDDRPALSPVMEELTDSAEDWPKEGASHRVRRVVGGEPANWRQYPWLAGLEQISKDKRDDLRFEKVAKGITFASPSTTHAPSVTNTSITNTTAPAVVLPVVPALKKYSETSDFECSATLVHRQWAMTAAHCLDDNKGKGLRKAVKLTFIDPVKDEVMVRTSRYYIRHPNYRSVEHGNDIAFILLDEAVDDIAPVNLDWEEITDNDIELKRLGAEVCGWGRNSAREDNYPERLQCVSLNLITGLNCNELYNPYKDRGNIRIHDSHLCAADEKYHKDACYGDSGGPLFQNRETEMGGMRTYQIGIVSEGDRCAKKRKPGVYARLSHFEHFGRCVLENGLNCDYVKNSLTKRQHYKLLKGIE</sequence>